<dbReference type="EMBL" id="RBID01000011">
    <property type="protein sequence ID" value="RKQ61372.1"/>
    <property type="molecule type" value="Genomic_DNA"/>
</dbReference>
<dbReference type="AlphaFoldDB" id="A0A495BL81"/>
<dbReference type="RefSeq" id="WP_047965460.1">
    <property type="nucleotide sequence ID" value="NZ_RBID01000011.1"/>
</dbReference>
<dbReference type="SUPFAM" id="SSF160719">
    <property type="entry name" value="gpW/gp25-like"/>
    <property type="match status" value="1"/>
</dbReference>
<dbReference type="Pfam" id="PF04965">
    <property type="entry name" value="GPW_gp25"/>
    <property type="match status" value="1"/>
</dbReference>
<dbReference type="InterPro" id="IPR007048">
    <property type="entry name" value="IraD/Gp25-like"/>
</dbReference>
<comment type="caution">
    <text evidence="2">The sequence shown here is derived from an EMBL/GenBank/DDBJ whole genome shotgun (WGS) entry which is preliminary data.</text>
</comment>
<proteinExistence type="predicted"/>
<accession>A0A495BL81</accession>
<dbReference type="Gene3D" id="3.10.450.40">
    <property type="match status" value="1"/>
</dbReference>
<feature type="domain" description="IraD/Gp25-like" evidence="1">
    <location>
        <begin position="16"/>
        <end position="83"/>
    </location>
</feature>
<sequence length="110" mass="12210">MSLTGMNRDTGQPVSGIEHLRQSLADILSTPIGSRRMRPEYGSNIPRMVDQPVNPGWIAAVQSEAARALARWEPRIKLKRVSLISLIDGRPVFRIEGDYIGETQILDVTA</sequence>
<evidence type="ECO:0000313" key="2">
    <source>
        <dbReference type="EMBL" id="RKQ61372.1"/>
    </source>
</evidence>
<evidence type="ECO:0000313" key="3">
    <source>
        <dbReference type="Proteomes" id="UP000279384"/>
    </source>
</evidence>
<reference evidence="2 3" key="1">
    <citation type="submission" date="2018-10" db="EMBL/GenBank/DDBJ databases">
        <title>Genomic Encyclopedia of Type Strains, Phase IV (KMG-IV): sequencing the most valuable type-strain genomes for metagenomic binning, comparative biology and taxonomic classification.</title>
        <authorList>
            <person name="Goeker M."/>
        </authorList>
    </citation>
    <scope>NUCLEOTIDE SEQUENCE [LARGE SCALE GENOMIC DNA]</scope>
    <source>
        <strain evidence="2 3">DSM 3303</strain>
    </source>
</reference>
<gene>
    <name evidence="2" type="ORF">C8E02_1144</name>
</gene>
<evidence type="ECO:0000259" key="1">
    <source>
        <dbReference type="Pfam" id="PF04965"/>
    </source>
</evidence>
<protein>
    <recommendedName>
        <fullName evidence="1">IraD/Gp25-like domain-containing protein</fullName>
    </recommendedName>
</protein>
<dbReference type="Proteomes" id="UP000279384">
    <property type="component" value="Unassembled WGS sequence"/>
</dbReference>
<name>A0A495BL81_VOGIN</name>
<organism evidence="2 3">
    <name type="scientific">Vogesella indigofera</name>
    <name type="common">Pseudomonas indigofera</name>
    <dbReference type="NCBI Taxonomy" id="45465"/>
    <lineage>
        <taxon>Bacteria</taxon>
        <taxon>Pseudomonadati</taxon>
        <taxon>Pseudomonadota</taxon>
        <taxon>Betaproteobacteria</taxon>
        <taxon>Neisseriales</taxon>
        <taxon>Chromobacteriaceae</taxon>
        <taxon>Vogesella</taxon>
    </lineage>
</organism>